<accession>A0ABU7YVW6</accession>
<gene>
    <name evidence="1" type="ORF">SNE34_03480</name>
</gene>
<dbReference type="Proteomes" id="UP001355056">
    <property type="component" value="Unassembled WGS sequence"/>
</dbReference>
<evidence type="ECO:0000313" key="2">
    <source>
        <dbReference type="Proteomes" id="UP001355056"/>
    </source>
</evidence>
<keyword evidence="2" id="KW-1185">Reference proteome</keyword>
<proteinExistence type="predicted"/>
<sequence>MPGVTMLDTWNAVGQILVRLDGVTYQGRSQMLGLYDVRYRGEPLLIVTRARVMQGPADGMVTEVDALQQDGKPSDSAAGTELLHLLRQRLPEELAWIEAGGR</sequence>
<organism evidence="1 2">
    <name type="scientific">Novilysobacter erysipheiresistens</name>
    <dbReference type="NCBI Taxonomy" id="1749332"/>
    <lineage>
        <taxon>Bacteria</taxon>
        <taxon>Pseudomonadati</taxon>
        <taxon>Pseudomonadota</taxon>
        <taxon>Gammaproteobacteria</taxon>
        <taxon>Lysobacterales</taxon>
        <taxon>Lysobacteraceae</taxon>
        <taxon>Novilysobacter</taxon>
    </lineage>
</organism>
<dbReference type="RefSeq" id="WP_332614774.1">
    <property type="nucleotide sequence ID" value="NZ_JAXGFP010000002.1"/>
</dbReference>
<name>A0ABU7YVW6_9GAMM</name>
<reference evidence="1 2" key="1">
    <citation type="journal article" date="2016" name="Int. J. Syst. Evol. Microbiol.">
        <title>Lysobacter erysipheiresistens sp. nov., an antagonist of powdery mildew, isolated from tobacco-cultivated soil.</title>
        <authorList>
            <person name="Xie B."/>
            <person name="Li T."/>
            <person name="Lin X."/>
            <person name="Wang C.J."/>
            <person name="Chen Y.J."/>
            <person name="Liu W.J."/>
            <person name="Zhao Z.W."/>
        </authorList>
    </citation>
    <scope>NUCLEOTIDE SEQUENCE [LARGE SCALE GENOMIC DNA]</scope>
    <source>
        <strain evidence="1 2">RS-LYSO-3</strain>
    </source>
</reference>
<protein>
    <submittedName>
        <fullName evidence="1">Uncharacterized protein</fullName>
    </submittedName>
</protein>
<dbReference type="EMBL" id="JAXGFP010000002">
    <property type="protein sequence ID" value="MEG3183073.1"/>
    <property type="molecule type" value="Genomic_DNA"/>
</dbReference>
<evidence type="ECO:0000313" key="1">
    <source>
        <dbReference type="EMBL" id="MEG3183073.1"/>
    </source>
</evidence>
<comment type="caution">
    <text evidence="1">The sequence shown here is derived from an EMBL/GenBank/DDBJ whole genome shotgun (WGS) entry which is preliminary data.</text>
</comment>